<sequence>MKKKFECLFDTGSRDNYVTRKVVERIMCNTISLNDPIKRYTCLNEIFLVKDKVIIDFVYKNKNYREEFLIFPKRVDDGIILGTNWLKKVKSNKYIDKEEQIETIESLINLLCTKGDRKVENYECRIETIPGK</sequence>
<comment type="caution">
    <text evidence="1">The sequence shown here is derived from an EMBL/GenBank/DDBJ whole genome shotgun (WGS) entry which is preliminary data.</text>
</comment>
<dbReference type="InterPro" id="IPR021109">
    <property type="entry name" value="Peptidase_aspartic_dom_sf"/>
</dbReference>
<dbReference type="Proteomes" id="UP000740883">
    <property type="component" value="Unassembled WGS sequence"/>
</dbReference>
<dbReference type="OrthoDB" id="10621673at2759"/>
<dbReference type="EMBL" id="SBJO01000936">
    <property type="protein sequence ID" value="KAF9752820.1"/>
    <property type="molecule type" value="Genomic_DNA"/>
</dbReference>
<evidence type="ECO:0000313" key="2">
    <source>
        <dbReference type="Proteomes" id="UP000740883"/>
    </source>
</evidence>
<dbReference type="Gene3D" id="2.40.70.10">
    <property type="entry name" value="Acid Proteases"/>
    <property type="match status" value="1"/>
</dbReference>
<dbReference type="AlphaFoldDB" id="A0A9P6KWU2"/>
<accession>A0A9P6KWU2</accession>
<dbReference type="SUPFAM" id="SSF50630">
    <property type="entry name" value="Acid proteases"/>
    <property type="match status" value="1"/>
</dbReference>
<gene>
    <name evidence="1" type="ORF">NGRA_3372</name>
</gene>
<proteinExistence type="predicted"/>
<organism evidence="1 2">
    <name type="scientific">Nosema granulosis</name>
    <dbReference type="NCBI Taxonomy" id="83296"/>
    <lineage>
        <taxon>Eukaryota</taxon>
        <taxon>Fungi</taxon>
        <taxon>Fungi incertae sedis</taxon>
        <taxon>Microsporidia</taxon>
        <taxon>Nosematidae</taxon>
        <taxon>Nosema</taxon>
    </lineage>
</organism>
<evidence type="ECO:0008006" key="3">
    <source>
        <dbReference type="Google" id="ProtNLM"/>
    </source>
</evidence>
<protein>
    <recommendedName>
        <fullName evidence="3">Pol polyprotein</fullName>
    </recommendedName>
</protein>
<name>A0A9P6KWU2_9MICR</name>
<evidence type="ECO:0000313" key="1">
    <source>
        <dbReference type="EMBL" id="KAF9752820.1"/>
    </source>
</evidence>
<reference evidence="1 2" key="1">
    <citation type="journal article" date="2020" name="Genome Biol. Evol.">
        <title>Comparative genomics of strictly vertically transmitted, feminizing microsporidia endosymbionts of amphipod crustaceans.</title>
        <authorList>
            <person name="Cormier A."/>
            <person name="Chebbi M.A."/>
            <person name="Giraud I."/>
            <person name="Wattier R."/>
            <person name="Teixeira M."/>
            <person name="Gilbert C."/>
            <person name="Rigaud T."/>
            <person name="Cordaux R."/>
        </authorList>
    </citation>
    <scope>NUCLEOTIDE SEQUENCE [LARGE SCALE GENOMIC DNA]</scope>
    <source>
        <strain evidence="1 2">Ou3-Ou53</strain>
    </source>
</reference>
<keyword evidence="2" id="KW-1185">Reference proteome</keyword>